<dbReference type="EMBL" id="LR796777">
    <property type="protein sequence ID" value="CAB4164930.1"/>
    <property type="molecule type" value="Genomic_DNA"/>
</dbReference>
<reference evidence="1" key="1">
    <citation type="submission" date="2020-04" db="EMBL/GenBank/DDBJ databases">
        <authorList>
            <person name="Chiriac C."/>
            <person name="Salcher M."/>
            <person name="Ghai R."/>
            <person name="Kavagutti S V."/>
        </authorList>
    </citation>
    <scope>NUCLEOTIDE SEQUENCE</scope>
</reference>
<evidence type="ECO:0000313" key="1">
    <source>
        <dbReference type="EMBL" id="CAB4164930.1"/>
    </source>
</evidence>
<organism evidence="1">
    <name type="scientific">uncultured Caudovirales phage</name>
    <dbReference type="NCBI Taxonomy" id="2100421"/>
    <lineage>
        <taxon>Viruses</taxon>
        <taxon>Duplodnaviria</taxon>
        <taxon>Heunggongvirae</taxon>
        <taxon>Uroviricota</taxon>
        <taxon>Caudoviricetes</taxon>
        <taxon>Peduoviridae</taxon>
        <taxon>Maltschvirus</taxon>
        <taxon>Maltschvirus maltsch</taxon>
    </lineage>
</organism>
<name>A0A6J5NZ48_9CAUD</name>
<dbReference type="InterPro" id="IPR043876">
    <property type="entry name" value="DUF5856"/>
</dbReference>
<dbReference type="Pfam" id="PF19174">
    <property type="entry name" value="DUF5856"/>
    <property type="match status" value="1"/>
</dbReference>
<gene>
    <name evidence="1" type="ORF">UFOVP824_3</name>
</gene>
<accession>A0A6J5NZ48</accession>
<proteinExistence type="predicted"/>
<sequence>MTMMGKGSLLYGADSKGDTKGASQFVARVMHAANAIHMHHLMVEGPGSFAQHMALGVYDGLREAVDGLAEAWMGCTGQKLSFASGPFELSASPLDELQKLYAYLEQNRQLLGTESHIQNEVDALCTLVSSTLYKLTRLA</sequence>
<protein>
    <submittedName>
        <fullName evidence="1">Uncharacterized protein</fullName>
    </submittedName>
</protein>